<proteinExistence type="predicted"/>
<feature type="region of interest" description="Disordered" evidence="1">
    <location>
        <begin position="1"/>
        <end position="26"/>
    </location>
</feature>
<evidence type="ECO:0000313" key="2">
    <source>
        <dbReference type="EMBL" id="KAL0192614.1"/>
    </source>
</evidence>
<organism evidence="2 3">
    <name type="scientific">Cirrhinus mrigala</name>
    <name type="common">Mrigala</name>
    <dbReference type="NCBI Taxonomy" id="683832"/>
    <lineage>
        <taxon>Eukaryota</taxon>
        <taxon>Metazoa</taxon>
        <taxon>Chordata</taxon>
        <taxon>Craniata</taxon>
        <taxon>Vertebrata</taxon>
        <taxon>Euteleostomi</taxon>
        <taxon>Actinopterygii</taxon>
        <taxon>Neopterygii</taxon>
        <taxon>Teleostei</taxon>
        <taxon>Ostariophysi</taxon>
        <taxon>Cypriniformes</taxon>
        <taxon>Cyprinidae</taxon>
        <taxon>Labeoninae</taxon>
        <taxon>Labeonini</taxon>
        <taxon>Cirrhinus</taxon>
    </lineage>
</organism>
<gene>
    <name evidence="2" type="ORF">M9458_010910</name>
</gene>
<feature type="non-terminal residue" evidence="2">
    <location>
        <position position="1"/>
    </location>
</feature>
<name>A0ABD0R292_CIRMR</name>
<protein>
    <recommendedName>
        <fullName evidence="4">MHC class I antigen</fullName>
    </recommendedName>
</protein>
<reference evidence="2 3" key="1">
    <citation type="submission" date="2024-05" db="EMBL/GenBank/DDBJ databases">
        <title>Genome sequencing and assembly of Indian major carp, Cirrhinus mrigala (Hamilton, 1822).</title>
        <authorList>
            <person name="Mohindra V."/>
            <person name="Chowdhury L.M."/>
            <person name="Lal K."/>
            <person name="Jena J.K."/>
        </authorList>
    </citation>
    <scope>NUCLEOTIDE SEQUENCE [LARGE SCALE GENOMIC DNA]</scope>
    <source>
        <strain evidence="2">CM1030</strain>
        <tissue evidence="2">Blood</tissue>
    </source>
</reference>
<dbReference type="AlphaFoldDB" id="A0ABD0R292"/>
<feature type="non-terminal residue" evidence="2">
    <location>
        <position position="51"/>
    </location>
</feature>
<comment type="caution">
    <text evidence="2">The sequence shown here is derived from an EMBL/GenBank/DDBJ whole genome shotgun (WGS) entry which is preliminary data.</text>
</comment>
<sequence>YGVRQTAEQQRLHHRQEERRRPGHAVSVAQTYQWDLDPRRTPHTTWQSQLH</sequence>
<evidence type="ECO:0000256" key="1">
    <source>
        <dbReference type="SAM" id="MobiDB-lite"/>
    </source>
</evidence>
<evidence type="ECO:0008006" key="4">
    <source>
        <dbReference type="Google" id="ProtNLM"/>
    </source>
</evidence>
<accession>A0ABD0R292</accession>
<dbReference type="EMBL" id="JAMKFB020000005">
    <property type="protein sequence ID" value="KAL0192614.1"/>
    <property type="molecule type" value="Genomic_DNA"/>
</dbReference>
<keyword evidence="3" id="KW-1185">Reference proteome</keyword>
<evidence type="ECO:0000313" key="3">
    <source>
        <dbReference type="Proteomes" id="UP001529510"/>
    </source>
</evidence>
<dbReference type="Proteomes" id="UP001529510">
    <property type="component" value="Unassembled WGS sequence"/>
</dbReference>